<reference evidence="2 3" key="1">
    <citation type="submission" date="2024-01" db="EMBL/GenBank/DDBJ databases">
        <title>Genome assemblies of Stephania.</title>
        <authorList>
            <person name="Yang L."/>
        </authorList>
    </citation>
    <scope>NUCLEOTIDE SEQUENCE [LARGE SCALE GENOMIC DNA]</scope>
    <source>
        <strain evidence="2">JXDWG</strain>
        <tissue evidence="2">Leaf</tissue>
    </source>
</reference>
<evidence type="ECO:0000313" key="3">
    <source>
        <dbReference type="Proteomes" id="UP001419268"/>
    </source>
</evidence>
<comment type="caution">
    <text evidence="2">The sequence shown here is derived from an EMBL/GenBank/DDBJ whole genome shotgun (WGS) entry which is preliminary data.</text>
</comment>
<evidence type="ECO:0000313" key="2">
    <source>
        <dbReference type="EMBL" id="KAK9101152.1"/>
    </source>
</evidence>
<name>A0AAP0EZP8_9MAGN</name>
<feature type="compositionally biased region" description="Polar residues" evidence="1">
    <location>
        <begin position="28"/>
        <end position="40"/>
    </location>
</feature>
<keyword evidence="3" id="KW-1185">Reference proteome</keyword>
<dbReference type="Proteomes" id="UP001419268">
    <property type="component" value="Unassembled WGS sequence"/>
</dbReference>
<organism evidence="2 3">
    <name type="scientific">Stephania cephalantha</name>
    <dbReference type="NCBI Taxonomy" id="152367"/>
    <lineage>
        <taxon>Eukaryota</taxon>
        <taxon>Viridiplantae</taxon>
        <taxon>Streptophyta</taxon>
        <taxon>Embryophyta</taxon>
        <taxon>Tracheophyta</taxon>
        <taxon>Spermatophyta</taxon>
        <taxon>Magnoliopsida</taxon>
        <taxon>Ranunculales</taxon>
        <taxon>Menispermaceae</taxon>
        <taxon>Menispermoideae</taxon>
        <taxon>Cissampelideae</taxon>
        <taxon>Stephania</taxon>
    </lineage>
</organism>
<accession>A0AAP0EZP8</accession>
<gene>
    <name evidence="2" type="ORF">Scep_024582</name>
</gene>
<feature type="region of interest" description="Disordered" evidence="1">
    <location>
        <begin position="1"/>
        <end position="40"/>
    </location>
</feature>
<dbReference type="EMBL" id="JBBNAG010000010">
    <property type="protein sequence ID" value="KAK9101152.1"/>
    <property type="molecule type" value="Genomic_DNA"/>
</dbReference>
<sequence length="76" mass="8260">MAVEGEAWGEDVVCESGEMSDAEDRLNGATTEPTHSSQVAFSPSTLQAQVFDEKANCSNLTLKKVDQEESRIAKRV</sequence>
<evidence type="ECO:0000256" key="1">
    <source>
        <dbReference type="SAM" id="MobiDB-lite"/>
    </source>
</evidence>
<protein>
    <submittedName>
        <fullName evidence="2">Uncharacterized protein</fullName>
    </submittedName>
</protein>
<dbReference type="AlphaFoldDB" id="A0AAP0EZP8"/>
<feature type="compositionally biased region" description="Acidic residues" evidence="1">
    <location>
        <begin position="7"/>
        <end position="21"/>
    </location>
</feature>
<proteinExistence type="predicted"/>